<protein>
    <recommendedName>
        <fullName evidence="4">Copper chaperone CopZ</fullName>
    </recommendedName>
</protein>
<keyword evidence="3" id="KW-1185">Reference proteome</keyword>
<evidence type="ECO:0000313" key="3">
    <source>
        <dbReference type="Proteomes" id="UP000295741"/>
    </source>
</evidence>
<accession>A0A4R6IWN0</accession>
<evidence type="ECO:0008006" key="4">
    <source>
        <dbReference type="Google" id="ProtNLM"/>
    </source>
</evidence>
<reference evidence="2 3" key="1">
    <citation type="submission" date="2019-03" db="EMBL/GenBank/DDBJ databases">
        <title>Genomic Encyclopedia of Archaeal and Bacterial Type Strains, Phase II (KMG-II): from individual species to whole genera.</title>
        <authorList>
            <person name="Goeker M."/>
        </authorList>
    </citation>
    <scope>NUCLEOTIDE SEQUENCE [LARGE SCALE GENOMIC DNA]</scope>
    <source>
        <strain evidence="2 3">DSM 28323</strain>
    </source>
</reference>
<dbReference type="SUPFAM" id="SSF55008">
    <property type="entry name" value="HMA, heavy metal-associated domain"/>
    <property type="match status" value="1"/>
</dbReference>
<organism evidence="2 3">
    <name type="scientific">Sediminibacterium goheungense</name>
    <dbReference type="NCBI Taxonomy" id="1086393"/>
    <lineage>
        <taxon>Bacteria</taxon>
        <taxon>Pseudomonadati</taxon>
        <taxon>Bacteroidota</taxon>
        <taxon>Chitinophagia</taxon>
        <taxon>Chitinophagales</taxon>
        <taxon>Chitinophagaceae</taxon>
        <taxon>Sediminibacterium</taxon>
    </lineage>
</organism>
<comment type="caution">
    <text evidence="2">The sequence shown here is derived from an EMBL/GenBank/DDBJ whole genome shotgun (WGS) entry which is preliminary data.</text>
</comment>
<dbReference type="InterPro" id="IPR036163">
    <property type="entry name" value="HMA_dom_sf"/>
</dbReference>
<feature type="chain" id="PRO_5020523438" description="Copper chaperone CopZ" evidence="1">
    <location>
        <begin position="22"/>
        <end position="154"/>
    </location>
</feature>
<dbReference type="AlphaFoldDB" id="A0A4R6IWN0"/>
<evidence type="ECO:0000313" key="2">
    <source>
        <dbReference type="EMBL" id="TDO27114.1"/>
    </source>
</evidence>
<dbReference type="GO" id="GO:0046872">
    <property type="term" value="F:metal ion binding"/>
    <property type="evidence" value="ECO:0007669"/>
    <property type="project" value="InterPro"/>
</dbReference>
<dbReference type="RefSeq" id="WP_211340772.1">
    <property type="nucleotide sequence ID" value="NZ_SNWP01000011.1"/>
</dbReference>
<sequence length="154" mass="16798">MKTQSILLSILFSFFSVIAIAQTKSPALKSEEIKVWGNCGMCKSTIEKAAKAGGASTAIWNEDTKILKVKYAAAKTNGNKIQQKIADAGYDTKDLTAKEEAYNNLHDCCKYDRKDSASAKHDKDCCSDKNCSSSKQCCTDKCAKDAKDCCVKTK</sequence>
<proteinExistence type="predicted"/>
<keyword evidence="1" id="KW-0732">Signal</keyword>
<dbReference type="EMBL" id="SNWP01000011">
    <property type="protein sequence ID" value="TDO27114.1"/>
    <property type="molecule type" value="Genomic_DNA"/>
</dbReference>
<evidence type="ECO:0000256" key="1">
    <source>
        <dbReference type="SAM" id="SignalP"/>
    </source>
</evidence>
<dbReference type="Proteomes" id="UP000295741">
    <property type="component" value="Unassembled WGS sequence"/>
</dbReference>
<dbReference type="Gene3D" id="3.30.70.100">
    <property type="match status" value="1"/>
</dbReference>
<gene>
    <name evidence="2" type="ORF">BC659_2433</name>
</gene>
<feature type="signal peptide" evidence="1">
    <location>
        <begin position="1"/>
        <end position="21"/>
    </location>
</feature>
<name>A0A4R6IWN0_9BACT</name>